<evidence type="ECO:0008006" key="4">
    <source>
        <dbReference type="Google" id="ProtNLM"/>
    </source>
</evidence>
<proteinExistence type="predicted"/>
<reference evidence="3" key="1">
    <citation type="journal article" date="2017" name="Nat. Microbiol.">
        <title>Global analysis of biosynthetic gene clusters reveals vast potential of secondary metabolite production in Penicillium species.</title>
        <authorList>
            <person name="Nielsen J.C."/>
            <person name="Grijseels S."/>
            <person name="Prigent S."/>
            <person name="Ji B."/>
            <person name="Dainat J."/>
            <person name="Nielsen K.F."/>
            <person name="Frisvad J.C."/>
            <person name="Workman M."/>
            <person name="Nielsen J."/>
        </authorList>
    </citation>
    <scope>NUCLEOTIDE SEQUENCE [LARGE SCALE GENOMIC DNA]</scope>
    <source>
        <strain evidence="3">IBT 29486</strain>
    </source>
</reference>
<protein>
    <recommendedName>
        <fullName evidence="4">BZIP domain-containing protein</fullName>
    </recommendedName>
</protein>
<evidence type="ECO:0000313" key="2">
    <source>
        <dbReference type="EMBL" id="OQE03101.1"/>
    </source>
</evidence>
<feature type="region of interest" description="Disordered" evidence="1">
    <location>
        <begin position="1"/>
        <end position="34"/>
    </location>
</feature>
<dbReference type="PANTHER" id="PTHR37012:SF7">
    <property type="entry name" value="B-ZIP TRANSCRIPTION FACTOR (EUROFUNG)-RELATED"/>
    <property type="match status" value="1"/>
</dbReference>
<dbReference type="AlphaFoldDB" id="A0A1V6RMT6"/>
<comment type="caution">
    <text evidence="2">The sequence shown here is derived from an EMBL/GenBank/DDBJ whole genome shotgun (WGS) entry which is preliminary data.</text>
</comment>
<keyword evidence="3" id="KW-1185">Reference proteome</keyword>
<dbReference type="Pfam" id="PF11905">
    <property type="entry name" value="DUF3425"/>
    <property type="match status" value="1"/>
</dbReference>
<sequence>MRTQHSRGTKSRHRTPAQLERKRALNKARRRLKRHEETAEVQEMLQELRSLRTENQSLHASIQSLRHSLNTGDLTHCCSLQIADEKDLCQDLQGICPGPCPPTPLRFAADTSGSLLDNFCGSESIMLHAASPKYPRHQTPVAPSQPPRSVSGSVMSLLFSSPSPSDMRGSHTECVCRPACHACFEECFEETFYGVLIGAQYPTCKVGQPPPIPASPLLSDLLFLDEGKNPVTKILNRVLRSPRISNVKLSVLFGCYIIFYKLLRYRLFPSLETFNDVPKWLRPTDAQINHPLPIFIDFIFFPQLRNAMACGKIDYVAAEFVEHYNGAINSSWPNEKSLIVAGEANDVILDSSFEAHALNLNNEIRGEAALFVALSKAAVDNPTGGVCFLQLEGHFLEAGYQPSAAPLWVTV</sequence>
<dbReference type="InterPro" id="IPR021833">
    <property type="entry name" value="DUF3425"/>
</dbReference>
<name>A0A1V6RMT6_9EURO</name>
<dbReference type="PANTHER" id="PTHR37012">
    <property type="entry name" value="B-ZIP TRANSCRIPTION FACTOR (EUROFUNG)-RELATED"/>
    <property type="match status" value="1"/>
</dbReference>
<evidence type="ECO:0000256" key="1">
    <source>
        <dbReference type="SAM" id="MobiDB-lite"/>
    </source>
</evidence>
<organism evidence="2 3">
    <name type="scientific">Penicillium vulpinum</name>
    <dbReference type="NCBI Taxonomy" id="29845"/>
    <lineage>
        <taxon>Eukaryota</taxon>
        <taxon>Fungi</taxon>
        <taxon>Dikarya</taxon>
        <taxon>Ascomycota</taxon>
        <taxon>Pezizomycotina</taxon>
        <taxon>Eurotiomycetes</taxon>
        <taxon>Eurotiomycetidae</taxon>
        <taxon>Eurotiales</taxon>
        <taxon>Aspergillaceae</taxon>
        <taxon>Penicillium</taxon>
    </lineage>
</organism>
<dbReference type="EMBL" id="MDYP01000035">
    <property type="protein sequence ID" value="OQE03101.1"/>
    <property type="molecule type" value="Genomic_DNA"/>
</dbReference>
<feature type="compositionally biased region" description="Basic residues" evidence="1">
    <location>
        <begin position="24"/>
        <end position="33"/>
    </location>
</feature>
<evidence type="ECO:0000313" key="3">
    <source>
        <dbReference type="Proteomes" id="UP000191518"/>
    </source>
</evidence>
<gene>
    <name evidence="2" type="ORF">PENVUL_c035G05145</name>
</gene>
<dbReference type="Proteomes" id="UP000191518">
    <property type="component" value="Unassembled WGS sequence"/>
</dbReference>
<accession>A0A1V6RMT6</accession>
<feature type="compositionally biased region" description="Basic residues" evidence="1">
    <location>
        <begin position="1"/>
        <end position="15"/>
    </location>
</feature>